<dbReference type="InterPro" id="IPR025447">
    <property type="entry name" value="DUF4192"/>
</dbReference>
<dbReference type="EMBL" id="FO117623">
    <property type="protein sequence ID" value="CCG04208.1"/>
    <property type="molecule type" value="Genomic_DNA"/>
</dbReference>
<proteinExistence type="predicted"/>
<sequence>MDAPADAYGTDRPEVRISDPGEVVAALPHLLGFHPRESVVLVGLGGPTGGRVGLTVRGDLPPAGAAGAAARQLVASLRSDAPTAALLVVVSDDPDDLDPRGGDEGADGALVSGTQLPHRPLVHELLLVLSAADLPVRDVLLVRRGRWWSYDCPYPCCAPAAGTPLPDGVSELAVAAVATGQVVAADRAALSARIAAPPGARGGMRAACTRAAARRTARLGAVGPAVLTDESWAALVRAVARCRPGPGGGGPLEDHEVADLLWALRDPQVRDSALQLALGADAAAAETLWTECTRRAPAPLDAAPATLLAVSVWLRGDGAMANVALDRAMDSDPDLALARLLSQGLAACLPPRELRALLEQAAGAGGPARRPA</sequence>
<dbReference type="STRING" id="1146883.BLASA_3340"/>
<evidence type="ECO:0000313" key="2">
    <source>
        <dbReference type="Proteomes" id="UP000007517"/>
    </source>
</evidence>
<reference evidence="1 2" key="1">
    <citation type="journal article" date="2012" name="J. Bacteriol.">
        <title>Genome Sequence of Blastococcus saxobsidens DD2, a Stone-Inhabiting Bacterium.</title>
        <authorList>
            <person name="Chouaia B."/>
            <person name="Crotti E."/>
            <person name="Brusetti L."/>
            <person name="Daffonchio D."/>
            <person name="Essoussi I."/>
            <person name="Nouioui I."/>
            <person name="Sbissi I."/>
            <person name="Ghodhbane-Gtari F."/>
            <person name="Gtari M."/>
            <person name="Vacherie B."/>
            <person name="Barbe V."/>
            <person name="Medigue C."/>
            <person name="Gury J."/>
            <person name="Pujic P."/>
            <person name="Normand P."/>
        </authorList>
    </citation>
    <scope>NUCLEOTIDE SEQUENCE [LARGE SCALE GENOMIC DNA]</scope>
    <source>
        <strain evidence="1 2">DD2</strain>
    </source>
</reference>
<organism evidence="1 2">
    <name type="scientific">Blastococcus saxobsidens (strain DD2)</name>
    <dbReference type="NCBI Taxonomy" id="1146883"/>
    <lineage>
        <taxon>Bacteria</taxon>
        <taxon>Bacillati</taxon>
        <taxon>Actinomycetota</taxon>
        <taxon>Actinomycetes</taxon>
        <taxon>Geodermatophilales</taxon>
        <taxon>Geodermatophilaceae</taxon>
        <taxon>Blastococcus</taxon>
    </lineage>
</organism>
<dbReference type="eggNOG" id="ENOG5031GJC">
    <property type="taxonomic scope" value="Bacteria"/>
</dbReference>
<evidence type="ECO:0000313" key="1">
    <source>
        <dbReference type="EMBL" id="CCG04208.1"/>
    </source>
</evidence>
<dbReference type="AlphaFoldDB" id="H6RS14"/>
<gene>
    <name evidence="1" type="ordered locus">BLASA_3340</name>
</gene>
<evidence type="ECO:0008006" key="3">
    <source>
        <dbReference type="Google" id="ProtNLM"/>
    </source>
</evidence>
<name>H6RS14_BLASD</name>
<dbReference type="OrthoDB" id="3264463at2"/>
<keyword evidence="2" id="KW-1185">Reference proteome</keyword>
<dbReference type="HOGENOM" id="CLU_030181_0_1_11"/>
<reference evidence="2" key="2">
    <citation type="submission" date="2012-02" db="EMBL/GenBank/DDBJ databases">
        <title>Complete genome sequence of Blastococcus saxobsidens strain DD2.</title>
        <authorList>
            <person name="Genoscope."/>
        </authorList>
    </citation>
    <scope>NUCLEOTIDE SEQUENCE [LARGE SCALE GENOMIC DNA]</scope>
    <source>
        <strain evidence="2">DD2</strain>
    </source>
</reference>
<dbReference type="RefSeq" id="WP_014377087.1">
    <property type="nucleotide sequence ID" value="NC_016943.1"/>
</dbReference>
<dbReference type="Pfam" id="PF13830">
    <property type="entry name" value="DUF4192"/>
    <property type="match status" value="1"/>
</dbReference>
<protein>
    <recommendedName>
        <fullName evidence="3">DUF4192 domain-containing protein</fullName>
    </recommendedName>
</protein>
<dbReference type="KEGG" id="bsd:BLASA_3340"/>
<dbReference type="Proteomes" id="UP000007517">
    <property type="component" value="Chromosome"/>
</dbReference>
<accession>H6RS14</accession>